<dbReference type="Proteomes" id="UP001301769">
    <property type="component" value="Unassembled WGS sequence"/>
</dbReference>
<keyword evidence="3" id="KW-1185">Reference proteome</keyword>
<dbReference type="PANTHER" id="PTHR33112">
    <property type="entry name" value="DOMAIN PROTEIN, PUTATIVE-RELATED"/>
    <property type="match status" value="1"/>
</dbReference>
<name>A0AAN6XXH7_9PEZI</name>
<sequence length="1320" mass="146304">MRLATSLIHEYERGQNGNPQNVQTAIQHLQAALNDLEEGSPLRPLVFSELCYAHTSEYIQSGSQRAIDDAVQNGRWAHIAALLLGLPQIDSDAVFDSYCRLMNNFGFALSTRAQERLRQAAGNTHNNQAATALQDLDEAIELAREHKSMLEARGEPSDAITFNLAAHLSTRGSKMGTHATDHVEAIGLLRQLQQTAPAGSESHSSAALQIGQLEVEAFKRTKSLEALDAGLRAMEGAVEGIPASAEMFALSHNAVKSAYLDRHKHTGDIDDLAKALKFSARTLDANPCAQHLKVRYLVAHLTLLHRFALATTSLSRLDQLERQASKHLESMPRPFLDEPKCRRLHSDVVIKKYLLSKKLEDLRNATFTIYEMLHDDSGHTALNGQRIRMNLVGYYRLMKLVDRLLRLPRSRARTATAEAIYTCISGLCKPPSLIVGLVEVSPDVVGVLEMYERSARTGEVISEEVAKQRAAEAHQEEGSSSQRQIHDFNGPLTNIFGFDPTLPMHKQRLATRLSTAERIIVQRAKAEGKHPNPRLCLTCQALKPLRPVSKTTSYGGGDFEWNPDMIYLPLGTWDQLRTRRDCSICRLVRSLIVTDPESDAPVLHPRLQIADDPEIEGAGVYVAEEQETGERVLIVHYNQKLVGHLRILPGKQPVSITTYLQAQLTPENYRQHGSESGNQKASPELLRRWLENCSSTHGETCSHRSTSPRYLNDKALPIVLVDVVDRCLVTRTSSTTKYFVLSYVRGAVSVPATRQDNYASRCRPGGLPAELPATIQDAMAFVQSLGDRYLWVDTLCSIQDIDRYLKAKLCASMDVILIHAYATIVALSSNKVSGGILGVDIPWSRQARREILTIDVGSSELYYTPIPKSAGRDGPEKVTVELIATPTPLDLVVATSVWDQRAWTVQERFLSPRCLYFTDQTVYFRCGSPHVFSQGGVNGPVRPISECLAAMNQEPMDAKLIKSLRDSKTNGMTEEKKLFDVYKEAVTMYTNRTLSQEGDILDAFAGALSLFCTAFRSQHWCGLPTSVLAHALLWTPAEKTYRRGLEYSAPFNAQSISTRPPGSIVPTNRGTVQLVYAPSEVTVVDDNVDRRFPSWSWAGWKGAVDYRLFQDDHKGRLPVLLVGQFGINLGARTDLCFTPDRGESDPAQSRRHLPLPSVPNVLQFLAPCVPLTNFNISHEVEYISPAKQGGKSQASTSKGVRPILDRQGKRCGLWWEQAGYVYVGRGLSSGAEAKMILVGVSSQSGDATRSALEPLYPEEEPITMFDAEVYAESGHESGVVNVVAVDLDMGHEYGERITVARIHQKAWQVAQPTMRMVRLA</sequence>
<evidence type="ECO:0000313" key="3">
    <source>
        <dbReference type="Proteomes" id="UP001301769"/>
    </source>
</evidence>
<reference evidence="2" key="1">
    <citation type="journal article" date="2023" name="Mol. Phylogenet. Evol.">
        <title>Genome-scale phylogeny and comparative genomics of the fungal order Sordariales.</title>
        <authorList>
            <person name="Hensen N."/>
            <person name="Bonometti L."/>
            <person name="Westerberg I."/>
            <person name="Brannstrom I.O."/>
            <person name="Guillou S."/>
            <person name="Cros-Aarteil S."/>
            <person name="Calhoun S."/>
            <person name="Haridas S."/>
            <person name="Kuo A."/>
            <person name="Mondo S."/>
            <person name="Pangilinan J."/>
            <person name="Riley R."/>
            <person name="LaButti K."/>
            <person name="Andreopoulos B."/>
            <person name="Lipzen A."/>
            <person name="Chen C."/>
            <person name="Yan M."/>
            <person name="Daum C."/>
            <person name="Ng V."/>
            <person name="Clum A."/>
            <person name="Steindorff A."/>
            <person name="Ohm R.A."/>
            <person name="Martin F."/>
            <person name="Silar P."/>
            <person name="Natvig D.O."/>
            <person name="Lalanne C."/>
            <person name="Gautier V."/>
            <person name="Ament-Velasquez S.L."/>
            <person name="Kruys A."/>
            <person name="Hutchinson M.I."/>
            <person name="Powell A.J."/>
            <person name="Barry K."/>
            <person name="Miller A.N."/>
            <person name="Grigoriev I.V."/>
            <person name="Debuchy R."/>
            <person name="Gladieux P."/>
            <person name="Hiltunen Thoren M."/>
            <person name="Johannesson H."/>
        </authorList>
    </citation>
    <scope>NUCLEOTIDE SEQUENCE</scope>
    <source>
        <strain evidence="2">PSN293</strain>
    </source>
</reference>
<dbReference type="EMBL" id="MU858231">
    <property type="protein sequence ID" value="KAK4208729.1"/>
    <property type="molecule type" value="Genomic_DNA"/>
</dbReference>
<feature type="domain" description="Heterokaryon incompatibility" evidence="1">
    <location>
        <begin position="738"/>
        <end position="907"/>
    </location>
</feature>
<accession>A0AAN6XXH7</accession>
<protein>
    <submittedName>
        <fullName evidence="2">HET-domain-containing protein</fullName>
    </submittedName>
</protein>
<organism evidence="2 3">
    <name type="scientific">Rhypophila decipiens</name>
    <dbReference type="NCBI Taxonomy" id="261697"/>
    <lineage>
        <taxon>Eukaryota</taxon>
        <taxon>Fungi</taxon>
        <taxon>Dikarya</taxon>
        <taxon>Ascomycota</taxon>
        <taxon>Pezizomycotina</taxon>
        <taxon>Sordariomycetes</taxon>
        <taxon>Sordariomycetidae</taxon>
        <taxon>Sordariales</taxon>
        <taxon>Naviculisporaceae</taxon>
        <taxon>Rhypophila</taxon>
    </lineage>
</organism>
<dbReference type="Pfam" id="PF06985">
    <property type="entry name" value="HET"/>
    <property type="match status" value="1"/>
</dbReference>
<reference evidence="2" key="2">
    <citation type="submission" date="2023-05" db="EMBL/GenBank/DDBJ databases">
        <authorList>
            <consortium name="Lawrence Berkeley National Laboratory"/>
            <person name="Steindorff A."/>
            <person name="Hensen N."/>
            <person name="Bonometti L."/>
            <person name="Westerberg I."/>
            <person name="Brannstrom I.O."/>
            <person name="Guillou S."/>
            <person name="Cros-Aarteil S."/>
            <person name="Calhoun S."/>
            <person name="Haridas S."/>
            <person name="Kuo A."/>
            <person name="Mondo S."/>
            <person name="Pangilinan J."/>
            <person name="Riley R."/>
            <person name="Labutti K."/>
            <person name="Andreopoulos B."/>
            <person name="Lipzen A."/>
            <person name="Chen C."/>
            <person name="Yanf M."/>
            <person name="Daum C."/>
            <person name="Ng V."/>
            <person name="Clum A."/>
            <person name="Ohm R."/>
            <person name="Martin F."/>
            <person name="Silar P."/>
            <person name="Natvig D."/>
            <person name="Lalanne C."/>
            <person name="Gautier V."/>
            <person name="Ament-Velasquez S.L."/>
            <person name="Kruys A."/>
            <person name="Hutchinson M.I."/>
            <person name="Powell A.J."/>
            <person name="Barry K."/>
            <person name="Miller A.N."/>
            <person name="Grigoriev I.V."/>
            <person name="Debuchy R."/>
            <person name="Gladieux P."/>
            <person name="Thoren M.H."/>
            <person name="Johannesson H."/>
        </authorList>
    </citation>
    <scope>NUCLEOTIDE SEQUENCE</scope>
    <source>
        <strain evidence="2">PSN293</strain>
    </source>
</reference>
<evidence type="ECO:0000313" key="2">
    <source>
        <dbReference type="EMBL" id="KAK4208729.1"/>
    </source>
</evidence>
<dbReference type="PANTHER" id="PTHR33112:SF12">
    <property type="entry name" value="HETEROKARYON INCOMPATIBILITY DOMAIN-CONTAINING PROTEIN"/>
    <property type="match status" value="1"/>
</dbReference>
<gene>
    <name evidence="2" type="ORF">QBC37DRAFT_378781</name>
</gene>
<evidence type="ECO:0000259" key="1">
    <source>
        <dbReference type="Pfam" id="PF06985"/>
    </source>
</evidence>
<comment type="caution">
    <text evidence="2">The sequence shown here is derived from an EMBL/GenBank/DDBJ whole genome shotgun (WGS) entry which is preliminary data.</text>
</comment>
<proteinExistence type="predicted"/>
<dbReference type="InterPro" id="IPR010730">
    <property type="entry name" value="HET"/>
</dbReference>